<feature type="transmembrane region" description="Helical" evidence="1">
    <location>
        <begin position="263"/>
        <end position="289"/>
    </location>
</feature>
<name>A0A1Y2F7E5_9BASI</name>
<feature type="transmembrane region" description="Helical" evidence="1">
    <location>
        <begin position="27"/>
        <end position="49"/>
    </location>
</feature>
<gene>
    <name evidence="2" type="ORF">BCR35DRAFT_332034</name>
</gene>
<dbReference type="InParanoid" id="A0A1Y2F7E5"/>
<keyword evidence="1" id="KW-1133">Transmembrane helix</keyword>
<accession>A0A1Y2F7E5</accession>
<keyword evidence="1" id="KW-0812">Transmembrane</keyword>
<proteinExistence type="predicted"/>
<sequence>MATNTFQAQQVALRAQLYLQPSSTFKLQIYLCSGLLGFSLLITLAALLLRWRSRQFWLFKITVLERGRFLAPHPIILWLLASTIFLVLAEIVAHKSVTSVEVGTDLSNWVAWRTFLWLSLWVGAWSIAWATTLASILPRPTHPLARQPILLTSFFLVTPCLLFAIVTPLIVIANARFNDLFAEFKSLDSALSAASEALRDEELVPAWRNAWIALGVLTVFMLIVFTVAAISHFTTIGGQMSHLKSQKVTTGDSYSRQQRQLQWAFRSLVFTTATLFLLAVAYIILVFIISANTSELADGGNFGEKTSLASLWIFSVFGTLTNFILFLRSFASTPRPASAAVISSRIQYDGPKSPSIGRSGREVVGRTSDIQVSVVREVETTFEREEREADLGAGKGYDRYEVELDAYPAEKIR</sequence>
<keyword evidence="3" id="KW-1185">Reference proteome</keyword>
<keyword evidence="1" id="KW-0472">Membrane</keyword>
<dbReference type="Proteomes" id="UP000193467">
    <property type="component" value="Unassembled WGS sequence"/>
</dbReference>
<feature type="transmembrane region" description="Helical" evidence="1">
    <location>
        <begin position="309"/>
        <end position="327"/>
    </location>
</feature>
<feature type="transmembrane region" description="Helical" evidence="1">
    <location>
        <begin position="149"/>
        <end position="173"/>
    </location>
</feature>
<dbReference type="EMBL" id="MCGR01000026">
    <property type="protein sequence ID" value="ORY79791.1"/>
    <property type="molecule type" value="Genomic_DNA"/>
</dbReference>
<comment type="caution">
    <text evidence="2">The sequence shown here is derived from an EMBL/GenBank/DDBJ whole genome shotgun (WGS) entry which is preliminary data.</text>
</comment>
<evidence type="ECO:0000256" key="1">
    <source>
        <dbReference type="SAM" id="Phobius"/>
    </source>
</evidence>
<feature type="transmembrane region" description="Helical" evidence="1">
    <location>
        <begin position="114"/>
        <end position="137"/>
    </location>
</feature>
<feature type="transmembrane region" description="Helical" evidence="1">
    <location>
        <begin position="210"/>
        <end position="234"/>
    </location>
</feature>
<dbReference type="AlphaFoldDB" id="A0A1Y2F7E5"/>
<reference evidence="2 3" key="1">
    <citation type="submission" date="2016-07" db="EMBL/GenBank/DDBJ databases">
        <title>Pervasive Adenine N6-methylation of Active Genes in Fungi.</title>
        <authorList>
            <consortium name="DOE Joint Genome Institute"/>
            <person name="Mondo S.J."/>
            <person name="Dannebaum R.O."/>
            <person name="Kuo R.C."/>
            <person name="Labutti K."/>
            <person name="Haridas S."/>
            <person name="Kuo A."/>
            <person name="Salamov A."/>
            <person name="Ahrendt S.R."/>
            <person name="Lipzen A."/>
            <person name="Sullivan W."/>
            <person name="Andreopoulos W.B."/>
            <person name="Clum A."/>
            <person name="Lindquist E."/>
            <person name="Daum C."/>
            <person name="Ramamoorthy G.K."/>
            <person name="Gryganskyi A."/>
            <person name="Culley D."/>
            <person name="Magnuson J.K."/>
            <person name="James T.Y."/>
            <person name="O'Malley M.A."/>
            <person name="Stajich J.E."/>
            <person name="Spatafora J.W."/>
            <person name="Visel A."/>
            <person name="Grigoriev I.V."/>
        </authorList>
    </citation>
    <scope>NUCLEOTIDE SEQUENCE [LARGE SCALE GENOMIC DNA]</scope>
    <source>
        <strain evidence="2 3">62-1032</strain>
    </source>
</reference>
<evidence type="ECO:0000313" key="2">
    <source>
        <dbReference type="EMBL" id="ORY79791.1"/>
    </source>
</evidence>
<evidence type="ECO:0000313" key="3">
    <source>
        <dbReference type="Proteomes" id="UP000193467"/>
    </source>
</evidence>
<organism evidence="2 3">
    <name type="scientific">Leucosporidium creatinivorum</name>
    <dbReference type="NCBI Taxonomy" id="106004"/>
    <lineage>
        <taxon>Eukaryota</taxon>
        <taxon>Fungi</taxon>
        <taxon>Dikarya</taxon>
        <taxon>Basidiomycota</taxon>
        <taxon>Pucciniomycotina</taxon>
        <taxon>Microbotryomycetes</taxon>
        <taxon>Leucosporidiales</taxon>
        <taxon>Leucosporidium</taxon>
    </lineage>
</organism>
<feature type="transmembrane region" description="Helical" evidence="1">
    <location>
        <begin position="70"/>
        <end position="94"/>
    </location>
</feature>
<protein>
    <submittedName>
        <fullName evidence="2">Uncharacterized protein</fullName>
    </submittedName>
</protein>